<dbReference type="AlphaFoldDB" id="E1R7L9"/>
<dbReference type="OrthoDB" id="9815473at2"/>
<reference evidence="2 3" key="1">
    <citation type="journal article" date="2010" name="Stand. Genomic Sci.">
        <title>Complete genome sequence of Spirochaeta smaragdinae type strain (SEBR 4228).</title>
        <authorList>
            <person name="Mavromatis K."/>
            <person name="Yasawong M."/>
            <person name="Chertkov O."/>
            <person name="Lapidus A."/>
            <person name="Lucas S."/>
            <person name="Nolan M."/>
            <person name="Del Rio T.G."/>
            <person name="Tice H."/>
            <person name="Cheng J.F."/>
            <person name="Pitluck S."/>
            <person name="Liolios K."/>
            <person name="Ivanova N."/>
            <person name="Tapia R."/>
            <person name="Han C."/>
            <person name="Bruce D."/>
            <person name="Goodwin L."/>
            <person name="Pati A."/>
            <person name="Chen A."/>
            <person name="Palaniappan K."/>
            <person name="Land M."/>
            <person name="Hauser L."/>
            <person name="Chang Y.J."/>
            <person name="Jeffries C.D."/>
            <person name="Detter J.C."/>
            <person name="Rohde M."/>
            <person name="Brambilla E."/>
            <person name="Spring S."/>
            <person name="Goker M."/>
            <person name="Sikorski J."/>
            <person name="Woyke T."/>
            <person name="Bristow J."/>
            <person name="Eisen J.A."/>
            <person name="Markowitz V."/>
            <person name="Hugenholtz P."/>
            <person name="Klenk H.P."/>
            <person name="Kyrpides N.C."/>
        </authorList>
    </citation>
    <scope>NUCLEOTIDE SEQUENCE [LARGE SCALE GENOMIC DNA]</scope>
    <source>
        <strain evidence="3">DSM 11293 / JCM 15392 / SEBR 4228</strain>
    </source>
</reference>
<evidence type="ECO:0000313" key="3">
    <source>
        <dbReference type="Proteomes" id="UP000002318"/>
    </source>
</evidence>
<organism evidence="2 3">
    <name type="scientific">Sediminispirochaeta smaragdinae (strain DSM 11293 / JCM 15392 / SEBR 4228)</name>
    <name type="common">Spirochaeta smaragdinae</name>
    <dbReference type="NCBI Taxonomy" id="573413"/>
    <lineage>
        <taxon>Bacteria</taxon>
        <taxon>Pseudomonadati</taxon>
        <taxon>Spirochaetota</taxon>
        <taxon>Spirochaetia</taxon>
        <taxon>Spirochaetales</taxon>
        <taxon>Spirochaetaceae</taxon>
        <taxon>Sediminispirochaeta</taxon>
    </lineage>
</organism>
<comment type="similarity">
    <text evidence="1">Belongs to the protein-tyrosine phosphatase family.</text>
</comment>
<evidence type="ECO:0000256" key="1">
    <source>
        <dbReference type="ARBA" id="ARBA00009580"/>
    </source>
</evidence>
<dbReference type="STRING" id="573413.Spirs_3638"/>
<dbReference type="Proteomes" id="UP000002318">
    <property type="component" value="Chromosome"/>
</dbReference>
<dbReference type="Pfam" id="PF13350">
    <property type="entry name" value="Y_phosphatase3"/>
    <property type="match status" value="1"/>
</dbReference>
<evidence type="ECO:0000313" key="2">
    <source>
        <dbReference type="EMBL" id="ADK82724.1"/>
    </source>
</evidence>
<sequence length="229" mass="26009">MKALRRWNLQGVANFRDLGGYPCKNGGATRYGIFFRSTHLHHATEEDLKVLQKAHIDTIIDLRYEEERELSPDRIPEGALYHHISLMGRVEVKDINVNSSVVDTRTLHRMYRQILTFGQEEIAKTLNILANAGTAIYHCAAGKDRTGIISMFLLSIADVPKEDIIADYEVSHSYIRDFTSDISGSNYYNMQLVLEFLEKRYGGAVPYLKAIGIDETTLHTIRSKFILSA</sequence>
<dbReference type="HOGENOM" id="CLU_057546_3_0_12"/>
<dbReference type="SUPFAM" id="SSF52799">
    <property type="entry name" value="(Phosphotyrosine protein) phosphatases II"/>
    <property type="match status" value="1"/>
</dbReference>
<dbReference type="PANTHER" id="PTHR31126:SF1">
    <property type="entry name" value="TYROSINE SPECIFIC PROTEIN PHOSPHATASES DOMAIN-CONTAINING PROTEIN"/>
    <property type="match status" value="1"/>
</dbReference>
<dbReference type="KEGG" id="ssm:Spirs_3638"/>
<dbReference type="RefSeq" id="WP_013256183.1">
    <property type="nucleotide sequence ID" value="NC_014364.1"/>
</dbReference>
<accession>E1R7L9</accession>
<proteinExistence type="inferred from homology"/>
<dbReference type="PANTHER" id="PTHR31126">
    <property type="entry name" value="TYROSINE-PROTEIN PHOSPHATASE"/>
    <property type="match status" value="1"/>
</dbReference>
<dbReference type="Gene3D" id="3.90.190.10">
    <property type="entry name" value="Protein tyrosine phosphatase superfamily"/>
    <property type="match status" value="1"/>
</dbReference>
<name>E1R7L9_SEDSS</name>
<dbReference type="GO" id="GO:0004721">
    <property type="term" value="F:phosphoprotein phosphatase activity"/>
    <property type="evidence" value="ECO:0007669"/>
    <property type="project" value="InterPro"/>
</dbReference>
<gene>
    <name evidence="2" type="ordered locus">Spirs_3638</name>
</gene>
<protein>
    <submittedName>
        <fullName evidence="2">Protein tyrosine/serine phosphatase</fullName>
    </submittedName>
</protein>
<dbReference type="InterPro" id="IPR026893">
    <property type="entry name" value="Tyr/Ser_Pase_IphP-type"/>
</dbReference>
<dbReference type="EMBL" id="CP002116">
    <property type="protein sequence ID" value="ADK82724.1"/>
    <property type="molecule type" value="Genomic_DNA"/>
</dbReference>
<dbReference type="InterPro" id="IPR029021">
    <property type="entry name" value="Prot-tyrosine_phosphatase-like"/>
</dbReference>
<dbReference type="eggNOG" id="COG2365">
    <property type="taxonomic scope" value="Bacteria"/>
</dbReference>
<keyword evidence="3" id="KW-1185">Reference proteome</keyword>